<feature type="domain" description="GH18" evidence="3">
    <location>
        <begin position="225"/>
        <end position="537"/>
    </location>
</feature>
<feature type="chain" id="PRO_5045693129" evidence="1">
    <location>
        <begin position="23"/>
        <end position="537"/>
    </location>
</feature>
<dbReference type="RefSeq" id="WP_378048170.1">
    <property type="nucleotide sequence ID" value="NZ_JBHMDN010000016.1"/>
</dbReference>
<gene>
    <name evidence="4" type="ORF">ACFQMJ_04170</name>
</gene>
<dbReference type="InterPro" id="IPR001119">
    <property type="entry name" value="SLH_dom"/>
</dbReference>
<dbReference type="PANTHER" id="PTHR46066:SF2">
    <property type="entry name" value="CHITINASE DOMAIN-CONTAINING PROTEIN 1"/>
    <property type="match status" value="1"/>
</dbReference>
<name>A0ABW2F3E7_9BACL</name>
<keyword evidence="5" id="KW-1185">Reference proteome</keyword>
<evidence type="ECO:0000313" key="5">
    <source>
        <dbReference type="Proteomes" id="UP001596378"/>
    </source>
</evidence>
<feature type="domain" description="SLH" evidence="2">
    <location>
        <begin position="25"/>
        <end position="88"/>
    </location>
</feature>
<dbReference type="InterPro" id="IPR001223">
    <property type="entry name" value="Glyco_hydro18_cat"/>
</dbReference>
<feature type="domain" description="SLH" evidence="2">
    <location>
        <begin position="90"/>
        <end position="151"/>
    </location>
</feature>
<sequence length="537" mass="59669">MFKKVAVAAILCALTFSGSAYAYDVQLKPFKDETFDYSREPIYALTALGVVSGYPDGTYHPNEALTREAFVKLLAAGAKVEAGKASGKRPADVAGNRWSAPYVSAAYERGWIDGLIDPEGLFHPTRTITREEVAMVMGAYLLSFEGEETRQQWLSGGWRTEQETRAYRDREAIGETRRPYVYYAIQRGIMTGEPDSFKPDEALNRKQAAAVIYRLIDQQLAGQAVDFTGFYAIQSYSAIDRIDDLSDVIFGWSRLDYAAAGSARLDTATAVYRIPSGYEEAVAAADNVHAGKELMVFYDGADLSDFLRDRPARQAFIDSLLAVLDDPAYGFNGVCIDFEGLKEEASAADYTDFLRELNDRLGTHMLSAAVPPTYYYKGYDMKEIGKLADTVILMAYDFTHHESKLPSAPLPLVNDAVRQALAQVPAEKLVLGISKQTNQWITQNGATAPPVSPAIADVEKRIAMPGVKQTRMLPYFLDLITFVDERGSHEIYYEDTQSIADKIWLAKFYDLKGVSLWYMGSYTSADWALIEREAAGR</sequence>
<dbReference type="SMART" id="SM00636">
    <property type="entry name" value="Glyco_18"/>
    <property type="match status" value="1"/>
</dbReference>
<dbReference type="EMBL" id="JBHTAI010000002">
    <property type="protein sequence ID" value="MFC7147726.1"/>
    <property type="molecule type" value="Genomic_DNA"/>
</dbReference>
<comment type="caution">
    <text evidence="4">The sequence shown here is derived from an EMBL/GenBank/DDBJ whole genome shotgun (WGS) entry which is preliminary data.</text>
</comment>
<proteinExistence type="predicted"/>
<dbReference type="InterPro" id="IPR011583">
    <property type="entry name" value="Chitinase_II/V-like_cat"/>
</dbReference>
<reference evidence="5" key="1">
    <citation type="journal article" date="2019" name="Int. J. Syst. Evol. Microbiol.">
        <title>The Global Catalogue of Microorganisms (GCM) 10K type strain sequencing project: providing services to taxonomists for standard genome sequencing and annotation.</title>
        <authorList>
            <consortium name="The Broad Institute Genomics Platform"/>
            <consortium name="The Broad Institute Genome Sequencing Center for Infectious Disease"/>
            <person name="Wu L."/>
            <person name="Ma J."/>
        </authorList>
    </citation>
    <scope>NUCLEOTIDE SEQUENCE [LARGE SCALE GENOMIC DNA]</scope>
    <source>
        <strain evidence="5">KCTC 12907</strain>
    </source>
</reference>
<dbReference type="Gene3D" id="3.20.20.80">
    <property type="entry name" value="Glycosidases"/>
    <property type="match status" value="1"/>
</dbReference>
<evidence type="ECO:0000313" key="4">
    <source>
        <dbReference type="EMBL" id="MFC7147726.1"/>
    </source>
</evidence>
<evidence type="ECO:0000259" key="2">
    <source>
        <dbReference type="PROSITE" id="PS51272"/>
    </source>
</evidence>
<dbReference type="Pfam" id="PF00395">
    <property type="entry name" value="SLH"/>
    <property type="match status" value="3"/>
</dbReference>
<dbReference type="PROSITE" id="PS51272">
    <property type="entry name" value="SLH"/>
    <property type="match status" value="3"/>
</dbReference>
<evidence type="ECO:0000259" key="3">
    <source>
        <dbReference type="PROSITE" id="PS51910"/>
    </source>
</evidence>
<dbReference type="PANTHER" id="PTHR46066">
    <property type="entry name" value="CHITINASE DOMAIN-CONTAINING PROTEIN 1 FAMILY MEMBER"/>
    <property type="match status" value="1"/>
</dbReference>
<accession>A0ABW2F3E7</accession>
<dbReference type="PROSITE" id="PS51910">
    <property type="entry name" value="GH18_2"/>
    <property type="match status" value="1"/>
</dbReference>
<organism evidence="4 5">
    <name type="scientific">Cohnella cellulosilytica</name>
    <dbReference type="NCBI Taxonomy" id="986710"/>
    <lineage>
        <taxon>Bacteria</taxon>
        <taxon>Bacillati</taxon>
        <taxon>Bacillota</taxon>
        <taxon>Bacilli</taxon>
        <taxon>Bacillales</taxon>
        <taxon>Paenibacillaceae</taxon>
        <taxon>Cohnella</taxon>
    </lineage>
</organism>
<dbReference type="SUPFAM" id="SSF51445">
    <property type="entry name" value="(Trans)glycosidases"/>
    <property type="match status" value="1"/>
</dbReference>
<protein>
    <submittedName>
        <fullName evidence="4">S-layer homology domain-containing protein</fullName>
    </submittedName>
</protein>
<dbReference type="Proteomes" id="UP001596378">
    <property type="component" value="Unassembled WGS sequence"/>
</dbReference>
<feature type="domain" description="SLH" evidence="2">
    <location>
        <begin position="164"/>
        <end position="226"/>
    </location>
</feature>
<feature type="signal peptide" evidence="1">
    <location>
        <begin position="1"/>
        <end position="22"/>
    </location>
</feature>
<dbReference type="InterPro" id="IPR017853">
    <property type="entry name" value="GH"/>
</dbReference>
<evidence type="ECO:0000256" key="1">
    <source>
        <dbReference type="SAM" id="SignalP"/>
    </source>
</evidence>
<keyword evidence="1" id="KW-0732">Signal</keyword>
<dbReference type="Pfam" id="PF00704">
    <property type="entry name" value="Glyco_hydro_18"/>
    <property type="match status" value="1"/>
</dbReference>